<evidence type="ECO:0000259" key="1">
    <source>
        <dbReference type="Pfam" id="PF02317"/>
    </source>
</evidence>
<dbReference type="InterPro" id="IPR013328">
    <property type="entry name" value="6PGD_dom2"/>
</dbReference>
<dbReference type="InterPro" id="IPR008927">
    <property type="entry name" value="6-PGluconate_DH-like_C_sf"/>
</dbReference>
<organism evidence="2 3">
    <name type="scientific">Roridomyces roridus</name>
    <dbReference type="NCBI Taxonomy" id="1738132"/>
    <lineage>
        <taxon>Eukaryota</taxon>
        <taxon>Fungi</taxon>
        <taxon>Dikarya</taxon>
        <taxon>Basidiomycota</taxon>
        <taxon>Agaricomycotina</taxon>
        <taxon>Agaricomycetes</taxon>
        <taxon>Agaricomycetidae</taxon>
        <taxon>Agaricales</taxon>
        <taxon>Marasmiineae</taxon>
        <taxon>Mycenaceae</taxon>
        <taxon>Roridomyces</taxon>
    </lineage>
</organism>
<proteinExistence type="predicted"/>
<dbReference type="Pfam" id="PF02317">
    <property type="entry name" value="Octopine_DH"/>
    <property type="match status" value="1"/>
</dbReference>
<dbReference type="GO" id="GO:0016491">
    <property type="term" value="F:oxidoreductase activity"/>
    <property type="evidence" value="ECO:0007669"/>
    <property type="project" value="InterPro"/>
</dbReference>
<gene>
    <name evidence="2" type="ORF">FB45DRAFT_940140</name>
</gene>
<dbReference type="AlphaFoldDB" id="A0AAD7FCN9"/>
<dbReference type="EMBL" id="JARKIF010000031">
    <property type="protein sequence ID" value="KAJ7612240.1"/>
    <property type="molecule type" value="Genomic_DNA"/>
</dbReference>
<evidence type="ECO:0000313" key="3">
    <source>
        <dbReference type="Proteomes" id="UP001221142"/>
    </source>
</evidence>
<comment type="caution">
    <text evidence="2">The sequence shown here is derived from an EMBL/GenBank/DDBJ whole genome shotgun (WGS) entry which is preliminary data.</text>
</comment>
<dbReference type="Proteomes" id="UP001221142">
    <property type="component" value="Unassembled WGS sequence"/>
</dbReference>
<dbReference type="SUPFAM" id="SSF48179">
    <property type="entry name" value="6-phosphogluconate dehydrogenase C-terminal domain-like"/>
    <property type="match status" value="1"/>
</dbReference>
<protein>
    <recommendedName>
        <fullName evidence="1">Opine dehydrogenase domain-containing protein</fullName>
    </recommendedName>
</protein>
<accession>A0AAD7FCN9</accession>
<sequence>MHPFLPSSLEHRYIASDVAHGLQFFVELAQVVGVEVPVFKAVVTLAGAVTRTNHAITGTTLASFGLDRDKATLNDIRALFTAGEIKQ</sequence>
<name>A0AAD7FCN9_9AGAR</name>
<dbReference type="Gene3D" id="1.10.1040.10">
    <property type="entry name" value="N-(1-d-carboxylethyl)-l-norvaline Dehydrogenase, domain 2"/>
    <property type="match status" value="1"/>
</dbReference>
<reference evidence="2" key="1">
    <citation type="submission" date="2023-03" db="EMBL/GenBank/DDBJ databases">
        <title>Massive genome expansion in bonnet fungi (Mycena s.s.) driven by repeated elements and novel gene families across ecological guilds.</title>
        <authorList>
            <consortium name="Lawrence Berkeley National Laboratory"/>
            <person name="Harder C.B."/>
            <person name="Miyauchi S."/>
            <person name="Viragh M."/>
            <person name="Kuo A."/>
            <person name="Thoen E."/>
            <person name="Andreopoulos B."/>
            <person name="Lu D."/>
            <person name="Skrede I."/>
            <person name="Drula E."/>
            <person name="Henrissat B."/>
            <person name="Morin E."/>
            <person name="Kohler A."/>
            <person name="Barry K."/>
            <person name="LaButti K."/>
            <person name="Morin E."/>
            <person name="Salamov A."/>
            <person name="Lipzen A."/>
            <person name="Mereny Z."/>
            <person name="Hegedus B."/>
            <person name="Baldrian P."/>
            <person name="Stursova M."/>
            <person name="Weitz H."/>
            <person name="Taylor A."/>
            <person name="Grigoriev I.V."/>
            <person name="Nagy L.G."/>
            <person name="Martin F."/>
            <person name="Kauserud H."/>
        </authorList>
    </citation>
    <scope>NUCLEOTIDE SEQUENCE</scope>
    <source>
        <strain evidence="2">9284</strain>
    </source>
</reference>
<feature type="domain" description="Opine dehydrogenase" evidence="1">
    <location>
        <begin position="6"/>
        <end position="49"/>
    </location>
</feature>
<keyword evidence="3" id="KW-1185">Reference proteome</keyword>
<dbReference type="InterPro" id="IPR003421">
    <property type="entry name" value="Opine_DH"/>
</dbReference>
<evidence type="ECO:0000313" key="2">
    <source>
        <dbReference type="EMBL" id="KAJ7612240.1"/>
    </source>
</evidence>